<dbReference type="InterPro" id="IPR051468">
    <property type="entry name" value="Fungal_SecMetab_SDRs"/>
</dbReference>
<proteinExistence type="predicted"/>
<dbReference type="Pfam" id="PF00106">
    <property type="entry name" value="adh_short"/>
    <property type="match status" value="1"/>
</dbReference>
<dbReference type="PANTHER" id="PTHR43544:SF12">
    <property type="entry name" value="NAD(P)-BINDING ROSSMANN-FOLD SUPERFAMILY PROTEIN"/>
    <property type="match status" value="1"/>
</dbReference>
<dbReference type="PANTHER" id="PTHR43544">
    <property type="entry name" value="SHORT-CHAIN DEHYDROGENASE/REDUCTASE"/>
    <property type="match status" value="1"/>
</dbReference>
<dbReference type="SUPFAM" id="SSF51735">
    <property type="entry name" value="NAD(P)-binding Rossmann-fold domains"/>
    <property type="match status" value="1"/>
</dbReference>
<sequence>MGYALVTGADRGLGLGFVRQLLLKGFTVFAGRYASDWQGLPELKQQFDERLHIIELNVAEDASVKEAARLVAIHTDRLNIVYC</sequence>
<dbReference type="RefSeq" id="WP_052736752.1">
    <property type="nucleotide sequence ID" value="NZ_FONN01000008.1"/>
</dbReference>
<dbReference type="EMBL" id="FONN01000008">
    <property type="protein sequence ID" value="SFE87603.1"/>
    <property type="molecule type" value="Genomic_DNA"/>
</dbReference>
<keyword evidence="2" id="KW-1185">Reference proteome</keyword>
<dbReference type="GO" id="GO:0016491">
    <property type="term" value="F:oxidoreductase activity"/>
    <property type="evidence" value="ECO:0007669"/>
    <property type="project" value="TreeGrafter"/>
</dbReference>
<accession>A0A1I2E4L7</accession>
<gene>
    <name evidence="1" type="ORF">SAMN04487969_108169</name>
</gene>
<protein>
    <submittedName>
        <fullName evidence="1">Short chain dehydrogenase</fullName>
    </submittedName>
</protein>
<evidence type="ECO:0000313" key="2">
    <source>
        <dbReference type="Proteomes" id="UP000183410"/>
    </source>
</evidence>
<reference evidence="2" key="1">
    <citation type="submission" date="2016-10" db="EMBL/GenBank/DDBJ databases">
        <authorList>
            <person name="Varghese N."/>
            <person name="Submissions S."/>
        </authorList>
    </citation>
    <scope>NUCLEOTIDE SEQUENCE [LARGE SCALE GENOMIC DNA]</scope>
    <source>
        <strain evidence="2">CGMCC 1.10223</strain>
    </source>
</reference>
<dbReference type="Proteomes" id="UP000183410">
    <property type="component" value="Unassembled WGS sequence"/>
</dbReference>
<dbReference type="AlphaFoldDB" id="A0A1I2E4L7"/>
<evidence type="ECO:0000313" key="1">
    <source>
        <dbReference type="EMBL" id="SFE87603.1"/>
    </source>
</evidence>
<dbReference type="InterPro" id="IPR002347">
    <property type="entry name" value="SDR_fam"/>
</dbReference>
<dbReference type="GO" id="GO:0005737">
    <property type="term" value="C:cytoplasm"/>
    <property type="evidence" value="ECO:0007669"/>
    <property type="project" value="TreeGrafter"/>
</dbReference>
<organism evidence="1 2">
    <name type="scientific">Paenibacillus algorifonticola</name>
    <dbReference type="NCBI Taxonomy" id="684063"/>
    <lineage>
        <taxon>Bacteria</taxon>
        <taxon>Bacillati</taxon>
        <taxon>Bacillota</taxon>
        <taxon>Bacilli</taxon>
        <taxon>Bacillales</taxon>
        <taxon>Paenibacillaceae</taxon>
        <taxon>Paenibacillus</taxon>
    </lineage>
</organism>
<dbReference type="Gene3D" id="3.40.50.720">
    <property type="entry name" value="NAD(P)-binding Rossmann-like Domain"/>
    <property type="match status" value="1"/>
</dbReference>
<dbReference type="InterPro" id="IPR036291">
    <property type="entry name" value="NAD(P)-bd_dom_sf"/>
</dbReference>
<name>A0A1I2E4L7_9BACL</name>